<comment type="caution">
    <text evidence="4">The sequence shown here is derived from an EMBL/GenBank/DDBJ whole genome shotgun (WGS) entry which is preliminary data.</text>
</comment>
<dbReference type="PANTHER" id="PTHR43384:SF6">
    <property type="entry name" value="SEPTUM SITE-DETERMINING PROTEIN MIND HOMOLOG, CHLOROPLASTIC"/>
    <property type="match status" value="1"/>
</dbReference>
<keyword evidence="5" id="KW-1185">Reference proteome</keyword>
<proteinExistence type="predicted"/>
<dbReference type="NCBIfam" id="NF047398">
    <property type="entry name" value="AAA_KGGVGR"/>
    <property type="match status" value="1"/>
</dbReference>
<feature type="domain" description="CobQ/CobB/MinD/ParA nucleotide binding" evidence="3">
    <location>
        <begin position="140"/>
        <end position="266"/>
    </location>
</feature>
<organism evidence="4 5">
    <name type="scientific">Pseudorhodoferax aquiterrae</name>
    <dbReference type="NCBI Taxonomy" id="747304"/>
    <lineage>
        <taxon>Bacteria</taxon>
        <taxon>Pseudomonadati</taxon>
        <taxon>Pseudomonadota</taxon>
        <taxon>Betaproteobacteria</taxon>
        <taxon>Burkholderiales</taxon>
        <taxon>Comamonadaceae</taxon>
    </lineage>
</organism>
<dbReference type="EMBL" id="BMYK01000006">
    <property type="protein sequence ID" value="GHC81880.1"/>
    <property type="molecule type" value="Genomic_DNA"/>
</dbReference>
<keyword evidence="2" id="KW-0067">ATP-binding</keyword>
<dbReference type="Proteomes" id="UP000626210">
    <property type="component" value="Unassembled WGS sequence"/>
</dbReference>
<dbReference type="Gene3D" id="3.40.50.300">
    <property type="entry name" value="P-loop containing nucleotide triphosphate hydrolases"/>
    <property type="match status" value="1"/>
</dbReference>
<evidence type="ECO:0000256" key="2">
    <source>
        <dbReference type="ARBA" id="ARBA00022840"/>
    </source>
</evidence>
<evidence type="ECO:0000313" key="4">
    <source>
        <dbReference type="EMBL" id="GHC81880.1"/>
    </source>
</evidence>
<dbReference type="InterPro" id="IPR027417">
    <property type="entry name" value="P-loop_NTPase"/>
</dbReference>
<sequence length="447" mass="49459">MMATIRFHDALRQAAQALAHLELPAEPPVRVVRDLYGRLRFAVDSAQADYPVQAREQLQKAQAALGPYATSDELLFRESFSYPDKFFYQQNWLQTIVPMGSNEDGEPLPATEVLLLDRTVTGHDWLQPAQTNGRHAHRVVFFGLKGGVGRSTALCMVAWGLARQGKRVLLVDFDLESPGLSGLILPTERVAEYGVMDWLVEDAVGQGDTVLQGMVSASPLGETTQGAVRVAAAMGSQESDYLAKLARAYADVPSAHGPQRLGERLRRMVEALEVREQPDVVLIDSRAGLHDLAAAAITGLADTTLLFATDSAQTWQGYRQLFGHWQKRLKVVRKVRESLAIVRALTPKSDREGGVKRFQRKAYELFAETLYDAIPIGVVESEADYFHPIETDEAAPHFPILVDWDERFQEFDPGLRPEHGGASEAQVDATFGALIEWVSKRIQGDDA</sequence>
<accession>A0ABQ3G0V4</accession>
<dbReference type="InterPro" id="IPR050625">
    <property type="entry name" value="ParA/MinD_ATPase"/>
</dbReference>
<dbReference type="Pfam" id="PF01656">
    <property type="entry name" value="CbiA"/>
    <property type="match status" value="1"/>
</dbReference>
<dbReference type="InterPro" id="IPR002586">
    <property type="entry name" value="CobQ/CobB/MinD/ParA_Nub-bd_dom"/>
</dbReference>
<keyword evidence="1" id="KW-0547">Nucleotide-binding</keyword>
<evidence type="ECO:0000313" key="5">
    <source>
        <dbReference type="Proteomes" id="UP000626210"/>
    </source>
</evidence>
<evidence type="ECO:0000259" key="3">
    <source>
        <dbReference type="Pfam" id="PF01656"/>
    </source>
</evidence>
<reference evidence="5" key="1">
    <citation type="journal article" date="2019" name="Int. J. Syst. Evol. Microbiol.">
        <title>The Global Catalogue of Microorganisms (GCM) 10K type strain sequencing project: providing services to taxonomists for standard genome sequencing and annotation.</title>
        <authorList>
            <consortium name="The Broad Institute Genomics Platform"/>
            <consortium name="The Broad Institute Genome Sequencing Center for Infectious Disease"/>
            <person name="Wu L."/>
            <person name="Ma J."/>
        </authorList>
    </citation>
    <scope>NUCLEOTIDE SEQUENCE [LARGE SCALE GENOMIC DNA]</scope>
    <source>
        <strain evidence="5">KCTC 23314</strain>
    </source>
</reference>
<dbReference type="CDD" id="cd02042">
    <property type="entry name" value="ParAB_family"/>
    <property type="match status" value="1"/>
</dbReference>
<protein>
    <recommendedName>
        <fullName evidence="3">CobQ/CobB/MinD/ParA nucleotide binding domain-containing protein</fullName>
    </recommendedName>
</protein>
<dbReference type="PANTHER" id="PTHR43384">
    <property type="entry name" value="SEPTUM SITE-DETERMINING PROTEIN MIND HOMOLOG, CHLOROPLASTIC-RELATED"/>
    <property type="match status" value="1"/>
</dbReference>
<gene>
    <name evidence="4" type="ORF">GCM10007320_24600</name>
</gene>
<name>A0ABQ3G0V4_9BURK</name>
<evidence type="ECO:0000256" key="1">
    <source>
        <dbReference type="ARBA" id="ARBA00022741"/>
    </source>
</evidence>
<dbReference type="SUPFAM" id="SSF52540">
    <property type="entry name" value="P-loop containing nucleoside triphosphate hydrolases"/>
    <property type="match status" value="1"/>
</dbReference>